<proteinExistence type="predicted"/>
<keyword evidence="2" id="KW-1185">Reference proteome</keyword>
<evidence type="ECO:0000313" key="2">
    <source>
        <dbReference type="Proteomes" id="UP000011083"/>
    </source>
</evidence>
<name>L8GDF6_ACACF</name>
<dbReference type="Proteomes" id="UP000011083">
    <property type="component" value="Unassembled WGS sequence"/>
</dbReference>
<dbReference type="GeneID" id="14911305"/>
<reference evidence="1 2" key="1">
    <citation type="journal article" date="2013" name="Genome Biol.">
        <title>Genome of Acanthamoeba castellanii highlights extensive lateral gene transfer and early evolution of tyrosine kinase signaling.</title>
        <authorList>
            <person name="Clarke M."/>
            <person name="Lohan A.J."/>
            <person name="Liu B."/>
            <person name="Lagkouvardos I."/>
            <person name="Roy S."/>
            <person name="Zafar N."/>
            <person name="Bertelli C."/>
            <person name="Schilde C."/>
            <person name="Kianianmomeni A."/>
            <person name="Burglin T.R."/>
            <person name="Frech C."/>
            <person name="Turcotte B."/>
            <person name="Kopec K.O."/>
            <person name="Synnott J.M."/>
            <person name="Choo C."/>
            <person name="Paponov I."/>
            <person name="Finkler A."/>
            <person name="Soon Heng Tan C."/>
            <person name="Hutchins A.P."/>
            <person name="Weinmeier T."/>
            <person name="Rattei T."/>
            <person name="Chu J.S."/>
            <person name="Gimenez G."/>
            <person name="Irimia M."/>
            <person name="Rigden D.J."/>
            <person name="Fitzpatrick D.A."/>
            <person name="Lorenzo-Morales J."/>
            <person name="Bateman A."/>
            <person name="Chiu C.H."/>
            <person name="Tang P."/>
            <person name="Hegemann P."/>
            <person name="Fromm H."/>
            <person name="Raoult D."/>
            <person name="Greub G."/>
            <person name="Miranda-Saavedra D."/>
            <person name="Chen N."/>
            <person name="Nash P."/>
            <person name="Ginger M.L."/>
            <person name="Horn M."/>
            <person name="Schaap P."/>
            <person name="Caler L."/>
            <person name="Loftus B."/>
        </authorList>
    </citation>
    <scope>NUCLEOTIDE SEQUENCE [LARGE SCALE GENOMIC DNA]</scope>
    <source>
        <strain evidence="1 2">Neff</strain>
    </source>
</reference>
<protein>
    <submittedName>
        <fullName evidence="1">Uncharacterized protein</fullName>
    </submittedName>
</protein>
<accession>L8GDF6</accession>
<dbReference type="KEGG" id="acan:ACA1_145200"/>
<organism evidence="1 2">
    <name type="scientific">Acanthamoeba castellanii (strain ATCC 30010 / Neff)</name>
    <dbReference type="NCBI Taxonomy" id="1257118"/>
    <lineage>
        <taxon>Eukaryota</taxon>
        <taxon>Amoebozoa</taxon>
        <taxon>Discosea</taxon>
        <taxon>Longamoebia</taxon>
        <taxon>Centramoebida</taxon>
        <taxon>Acanthamoebidae</taxon>
        <taxon>Acanthamoeba</taxon>
    </lineage>
</organism>
<dbReference type="VEuPathDB" id="AmoebaDB:ACA1_145200"/>
<gene>
    <name evidence="1" type="ORF">ACA1_145200</name>
</gene>
<dbReference type="EMBL" id="KB008171">
    <property type="protein sequence ID" value="ELR10899.1"/>
    <property type="molecule type" value="Genomic_DNA"/>
</dbReference>
<evidence type="ECO:0000313" key="1">
    <source>
        <dbReference type="EMBL" id="ELR10899.1"/>
    </source>
</evidence>
<dbReference type="AlphaFoldDB" id="L8GDF6"/>
<dbReference type="RefSeq" id="XP_004332912.1">
    <property type="nucleotide sequence ID" value="XM_004332864.1"/>
</dbReference>
<sequence>MAACALLLAFALYDKYDPPTRCYIRIDPVPTLPPLEGRRAEIVEELEVLHDAIVSDNKTLRILENSVLAELTPNQLAKRKQRIRTAVEAIATMEAQVGHLRTELVSVEREIASWLRAKFIYDHFGGWMLRFVRTVPPFKLFTCGIYGEHDKH</sequence>